<dbReference type="PROSITE" id="PS50052">
    <property type="entry name" value="GUANYLATE_KINASE_2"/>
    <property type="match status" value="1"/>
</dbReference>
<dbReference type="AlphaFoldDB" id="A0A2H0UDU4"/>
<dbReference type="GO" id="GO:0005829">
    <property type="term" value="C:cytosol"/>
    <property type="evidence" value="ECO:0007669"/>
    <property type="project" value="TreeGrafter"/>
</dbReference>
<evidence type="ECO:0000256" key="1">
    <source>
        <dbReference type="ARBA" id="ARBA00005790"/>
    </source>
</evidence>
<dbReference type="EMBL" id="PFBK01000006">
    <property type="protein sequence ID" value="PIR83846.1"/>
    <property type="molecule type" value="Genomic_DNA"/>
</dbReference>
<evidence type="ECO:0000256" key="3">
    <source>
        <dbReference type="ARBA" id="ARBA00022777"/>
    </source>
</evidence>
<keyword evidence="2" id="KW-0808">Transferase</keyword>
<evidence type="ECO:0000313" key="5">
    <source>
        <dbReference type="EMBL" id="PIR83846.1"/>
    </source>
</evidence>
<sequence length="200" mass="23015">MHAGTKQVVVIAGSSGSGKNAVIEEILKRYKNCARLVTATTRAMRPGEEEGVDYYFLSQEKFDAELTAGNIPEHRFVPALNTYYGTYLPDLKKRLKEGKIVFAQVDIEGAKLLKEKYGATTIFIMPESLEQFKGRLRVRNPEWSEKEFEARMHITEEEMRVHAPHYDYRIVNADGRLEDTIRDVMDILRKEGYTLEPRLN</sequence>
<dbReference type="InterPro" id="IPR008145">
    <property type="entry name" value="GK/Ca_channel_bsu"/>
</dbReference>
<reference evidence="6" key="1">
    <citation type="submission" date="2017-09" db="EMBL/GenBank/DDBJ databases">
        <title>Depth-based differentiation of microbial function through sediment-hosted aquifers and enrichment of novel symbionts in the deep terrestrial subsurface.</title>
        <authorList>
            <person name="Probst A.J."/>
            <person name="Ladd B."/>
            <person name="Jarett J.K."/>
            <person name="Geller-Mcgrath D.E."/>
            <person name="Sieber C.M.K."/>
            <person name="Emerson J.B."/>
            <person name="Anantharaman K."/>
            <person name="Thomas B.C."/>
            <person name="Malmstrom R."/>
            <person name="Stieglmeier M."/>
            <person name="Klingl A."/>
            <person name="Woyke T."/>
            <person name="Ryan C.M."/>
            <person name="Banfield J.F."/>
        </authorList>
    </citation>
    <scope>NUCLEOTIDE SEQUENCE [LARGE SCALE GENOMIC DNA]</scope>
</reference>
<name>A0A2H0UDU4_9BACT</name>
<dbReference type="CDD" id="cd00071">
    <property type="entry name" value="GMPK"/>
    <property type="match status" value="1"/>
</dbReference>
<evidence type="ECO:0000256" key="2">
    <source>
        <dbReference type="ARBA" id="ARBA00022679"/>
    </source>
</evidence>
<gene>
    <name evidence="5" type="ORF">COU18_02080</name>
</gene>
<dbReference type="PROSITE" id="PS00856">
    <property type="entry name" value="GUANYLATE_KINASE_1"/>
    <property type="match status" value="1"/>
</dbReference>
<proteinExistence type="inferred from homology"/>
<dbReference type="PANTHER" id="PTHR23117:SF13">
    <property type="entry name" value="GUANYLATE KINASE"/>
    <property type="match status" value="1"/>
</dbReference>
<feature type="domain" description="Guanylate kinase-like" evidence="4">
    <location>
        <begin position="6"/>
        <end position="189"/>
    </location>
</feature>
<dbReference type="SUPFAM" id="SSF52540">
    <property type="entry name" value="P-loop containing nucleoside triphosphate hydrolases"/>
    <property type="match status" value="1"/>
</dbReference>
<evidence type="ECO:0000313" key="6">
    <source>
        <dbReference type="Proteomes" id="UP000231192"/>
    </source>
</evidence>
<protein>
    <recommendedName>
        <fullName evidence="4">Guanylate kinase-like domain-containing protein</fullName>
    </recommendedName>
</protein>
<dbReference type="InterPro" id="IPR020590">
    <property type="entry name" value="Guanylate_kinase_CS"/>
</dbReference>
<dbReference type="InterPro" id="IPR027417">
    <property type="entry name" value="P-loop_NTPase"/>
</dbReference>
<evidence type="ECO:0000259" key="4">
    <source>
        <dbReference type="PROSITE" id="PS50052"/>
    </source>
</evidence>
<comment type="caution">
    <text evidence="5">The sequence shown here is derived from an EMBL/GenBank/DDBJ whole genome shotgun (WGS) entry which is preliminary data.</text>
</comment>
<dbReference type="Pfam" id="PF00625">
    <property type="entry name" value="Guanylate_kin"/>
    <property type="match status" value="1"/>
</dbReference>
<dbReference type="GO" id="GO:0004385">
    <property type="term" value="F:GMP kinase activity"/>
    <property type="evidence" value="ECO:0007669"/>
    <property type="project" value="TreeGrafter"/>
</dbReference>
<dbReference type="PANTHER" id="PTHR23117">
    <property type="entry name" value="GUANYLATE KINASE-RELATED"/>
    <property type="match status" value="1"/>
</dbReference>
<accession>A0A2H0UDU4</accession>
<dbReference type="Proteomes" id="UP000231192">
    <property type="component" value="Unassembled WGS sequence"/>
</dbReference>
<dbReference type="SMART" id="SM00072">
    <property type="entry name" value="GuKc"/>
    <property type="match status" value="1"/>
</dbReference>
<comment type="similarity">
    <text evidence="1">Belongs to the guanylate kinase family.</text>
</comment>
<keyword evidence="3" id="KW-0418">Kinase</keyword>
<dbReference type="Gene3D" id="3.30.63.10">
    <property type="entry name" value="Guanylate Kinase phosphate binding domain"/>
    <property type="match status" value="1"/>
</dbReference>
<dbReference type="Gene3D" id="3.40.50.300">
    <property type="entry name" value="P-loop containing nucleotide triphosphate hydrolases"/>
    <property type="match status" value="1"/>
</dbReference>
<dbReference type="InterPro" id="IPR008144">
    <property type="entry name" value="Guanylate_kin-like_dom"/>
</dbReference>
<organism evidence="5 6">
    <name type="scientific">Candidatus Kaiserbacteria bacterium CG10_big_fil_rev_8_21_14_0_10_51_14</name>
    <dbReference type="NCBI Taxonomy" id="1974610"/>
    <lineage>
        <taxon>Bacteria</taxon>
        <taxon>Candidatus Kaiseribacteriota</taxon>
    </lineage>
</organism>